<protein>
    <recommendedName>
        <fullName evidence="3">Aminoglycoside N(6')-acetyltransferase type 1</fullName>
        <ecNumber evidence="2">2.3.1.82</ecNumber>
    </recommendedName>
    <alternativeName>
        <fullName evidence="7">Aminoglycoside resistance protein</fullName>
    </alternativeName>
</protein>
<dbReference type="EC" id="2.3.1.82" evidence="2"/>
<comment type="subunit">
    <text evidence="1">Homodimer.</text>
</comment>
<name>A0A537LKV1_9BACT</name>
<dbReference type="InterPro" id="IPR024170">
    <property type="entry name" value="Aminoglycoside_N6-AcTrfrase"/>
</dbReference>
<accession>A0A537LKV1</accession>
<dbReference type="InterPro" id="IPR016181">
    <property type="entry name" value="Acyl_CoA_acyltransferase"/>
</dbReference>
<evidence type="ECO:0000256" key="6">
    <source>
        <dbReference type="ARBA" id="ARBA00023315"/>
    </source>
</evidence>
<dbReference type="PIRSF" id="PIRSF000452">
    <property type="entry name" value="6-N-acetyltransf"/>
    <property type="match status" value="1"/>
</dbReference>
<dbReference type="InterPro" id="IPR050680">
    <property type="entry name" value="YpeA/RimI_acetyltransf"/>
</dbReference>
<comment type="caution">
    <text evidence="11">The sequence shown here is derived from an EMBL/GenBank/DDBJ whole genome shotgun (WGS) entry which is preliminary data.</text>
</comment>
<gene>
    <name evidence="11" type="ORF">E6G98_11820</name>
    <name evidence="10" type="ORF">E6G99_13230</name>
</gene>
<dbReference type="AlphaFoldDB" id="A0A537LKV1"/>
<evidence type="ECO:0000313" key="11">
    <source>
        <dbReference type="EMBL" id="TMJ08592.1"/>
    </source>
</evidence>
<evidence type="ECO:0000256" key="7">
    <source>
        <dbReference type="ARBA" id="ARBA00029660"/>
    </source>
</evidence>
<evidence type="ECO:0000313" key="10">
    <source>
        <dbReference type="EMBL" id="TMI99837.1"/>
    </source>
</evidence>
<dbReference type="PANTHER" id="PTHR43420:SF12">
    <property type="entry name" value="N-ACETYLTRANSFERASE DOMAIN-CONTAINING PROTEIN"/>
    <property type="match status" value="1"/>
</dbReference>
<dbReference type="CDD" id="cd04301">
    <property type="entry name" value="NAT_SF"/>
    <property type="match status" value="1"/>
</dbReference>
<evidence type="ECO:0000313" key="12">
    <source>
        <dbReference type="Proteomes" id="UP000315217"/>
    </source>
</evidence>
<evidence type="ECO:0000259" key="9">
    <source>
        <dbReference type="PROSITE" id="PS51186"/>
    </source>
</evidence>
<reference evidence="12 13" key="1">
    <citation type="journal article" date="2019" name="Nat. Microbiol.">
        <title>Mediterranean grassland soil C-N compound turnover is dependent on rainfall and depth, and is mediated by genomically divergent microorganisms.</title>
        <authorList>
            <person name="Diamond S."/>
            <person name="Andeer P.F."/>
            <person name="Li Z."/>
            <person name="Crits-Christoph A."/>
            <person name="Burstein D."/>
            <person name="Anantharaman K."/>
            <person name="Lane K.R."/>
            <person name="Thomas B.C."/>
            <person name="Pan C."/>
            <person name="Northen T.R."/>
            <person name="Banfield J.F."/>
        </authorList>
    </citation>
    <scope>NUCLEOTIDE SEQUENCE [LARGE SCALE GENOMIC DNA]</scope>
    <source>
        <strain evidence="11">NP_1</strain>
        <strain evidence="10">NP_2</strain>
    </source>
</reference>
<feature type="domain" description="N-acetyltransferase" evidence="9">
    <location>
        <begin position="10"/>
        <end position="160"/>
    </location>
</feature>
<proteinExistence type="predicted"/>
<dbReference type="EMBL" id="VBAI01000186">
    <property type="protein sequence ID" value="TMJ08592.1"/>
    <property type="molecule type" value="Genomic_DNA"/>
</dbReference>
<dbReference type="GO" id="GO:0047663">
    <property type="term" value="F:aminoglycoside 6'-N-acetyltransferase activity"/>
    <property type="evidence" value="ECO:0007669"/>
    <property type="project" value="UniProtKB-EC"/>
</dbReference>
<dbReference type="InterPro" id="IPR000182">
    <property type="entry name" value="GNAT_dom"/>
</dbReference>
<evidence type="ECO:0000256" key="4">
    <source>
        <dbReference type="ARBA" id="ARBA00022679"/>
    </source>
</evidence>
<dbReference type="PROSITE" id="PS51186">
    <property type="entry name" value="GNAT"/>
    <property type="match status" value="1"/>
</dbReference>
<evidence type="ECO:0000256" key="5">
    <source>
        <dbReference type="ARBA" id="ARBA00023251"/>
    </source>
</evidence>
<sequence length="160" mass="17744">MIGRPGTHVVEVREAGAPDAEQWIHLRHGLWPAHTVEELSKDVHAFFNRGTPLVAAVFLAWHKNEAIGFLELSVRPYVPGAASLPAPFVEGWFVDAEWRRRGVGRMLLKAAEDWARGRGYRQLGSDADVENVLGAAAHKAAGFREVETIRCFIKDLDIAP</sequence>
<evidence type="ECO:0000313" key="13">
    <source>
        <dbReference type="Proteomes" id="UP000318661"/>
    </source>
</evidence>
<keyword evidence="6" id="KW-0012">Acyltransferase</keyword>
<dbReference type="Gene3D" id="3.40.630.30">
    <property type="match status" value="1"/>
</dbReference>
<dbReference type="EMBL" id="VBAJ01000361">
    <property type="protein sequence ID" value="TMI99837.1"/>
    <property type="molecule type" value="Genomic_DNA"/>
</dbReference>
<dbReference type="SUPFAM" id="SSF55729">
    <property type="entry name" value="Acyl-CoA N-acyltransferases (Nat)"/>
    <property type="match status" value="1"/>
</dbReference>
<keyword evidence="4 11" id="KW-0808">Transferase</keyword>
<dbReference type="GO" id="GO:0046677">
    <property type="term" value="P:response to antibiotic"/>
    <property type="evidence" value="ECO:0007669"/>
    <property type="project" value="UniProtKB-KW"/>
</dbReference>
<evidence type="ECO:0000256" key="8">
    <source>
        <dbReference type="ARBA" id="ARBA00048923"/>
    </source>
</evidence>
<dbReference type="Pfam" id="PF00583">
    <property type="entry name" value="Acetyltransf_1"/>
    <property type="match status" value="1"/>
</dbReference>
<dbReference type="PANTHER" id="PTHR43420">
    <property type="entry name" value="ACETYLTRANSFERASE"/>
    <property type="match status" value="1"/>
</dbReference>
<evidence type="ECO:0000256" key="3">
    <source>
        <dbReference type="ARBA" id="ARBA00017677"/>
    </source>
</evidence>
<dbReference type="Proteomes" id="UP000315217">
    <property type="component" value="Unassembled WGS sequence"/>
</dbReference>
<dbReference type="Proteomes" id="UP000318661">
    <property type="component" value="Unassembled WGS sequence"/>
</dbReference>
<evidence type="ECO:0000256" key="1">
    <source>
        <dbReference type="ARBA" id="ARBA00011738"/>
    </source>
</evidence>
<organism evidence="11 12">
    <name type="scientific">Candidatus Segetimicrobium genomatis</name>
    <dbReference type="NCBI Taxonomy" id="2569760"/>
    <lineage>
        <taxon>Bacteria</taxon>
        <taxon>Bacillati</taxon>
        <taxon>Candidatus Sysuimicrobiota</taxon>
        <taxon>Candidatus Sysuimicrobiia</taxon>
        <taxon>Candidatus Sysuimicrobiales</taxon>
        <taxon>Candidatus Segetimicrobiaceae</taxon>
        <taxon>Candidatus Segetimicrobium</taxon>
    </lineage>
</organism>
<evidence type="ECO:0000256" key="2">
    <source>
        <dbReference type="ARBA" id="ARBA00012888"/>
    </source>
</evidence>
<keyword evidence="5" id="KW-0046">Antibiotic resistance</keyword>
<comment type="catalytic activity">
    <reaction evidence="8">
        <text>kanamycin B + acetyl-CoA = N(6')-acetylkanamycin B + CoA + H(+)</text>
        <dbReference type="Rhea" id="RHEA:16449"/>
        <dbReference type="ChEBI" id="CHEBI:15378"/>
        <dbReference type="ChEBI" id="CHEBI:57287"/>
        <dbReference type="ChEBI" id="CHEBI:57288"/>
        <dbReference type="ChEBI" id="CHEBI:58390"/>
        <dbReference type="ChEBI" id="CHEBI:58549"/>
        <dbReference type="EC" id="2.3.1.82"/>
    </reaction>
</comment>